<feature type="compositionally biased region" description="Pro residues" evidence="11">
    <location>
        <begin position="139"/>
        <end position="160"/>
    </location>
</feature>
<feature type="domain" description="C2H2-type" evidence="12">
    <location>
        <begin position="207"/>
        <end position="229"/>
    </location>
</feature>
<accession>A0A4C1Y827</accession>
<evidence type="ECO:0000313" key="14">
    <source>
        <dbReference type="Proteomes" id="UP000299102"/>
    </source>
</evidence>
<evidence type="ECO:0000256" key="6">
    <source>
        <dbReference type="ARBA" id="ARBA00023015"/>
    </source>
</evidence>
<evidence type="ECO:0000256" key="5">
    <source>
        <dbReference type="ARBA" id="ARBA00022833"/>
    </source>
</evidence>
<keyword evidence="6" id="KW-0805">Transcription regulation</keyword>
<feature type="compositionally biased region" description="Basic and acidic residues" evidence="11">
    <location>
        <begin position="372"/>
        <end position="396"/>
    </location>
</feature>
<organism evidence="13 14">
    <name type="scientific">Eumeta variegata</name>
    <name type="common">Bagworm moth</name>
    <name type="synonym">Eumeta japonica</name>
    <dbReference type="NCBI Taxonomy" id="151549"/>
    <lineage>
        <taxon>Eukaryota</taxon>
        <taxon>Metazoa</taxon>
        <taxon>Ecdysozoa</taxon>
        <taxon>Arthropoda</taxon>
        <taxon>Hexapoda</taxon>
        <taxon>Insecta</taxon>
        <taxon>Pterygota</taxon>
        <taxon>Neoptera</taxon>
        <taxon>Endopterygota</taxon>
        <taxon>Lepidoptera</taxon>
        <taxon>Glossata</taxon>
        <taxon>Ditrysia</taxon>
        <taxon>Tineoidea</taxon>
        <taxon>Psychidae</taxon>
        <taxon>Oiketicinae</taxon>
        <taxon>Eumeta</taxon>
    </lineage>
</organism>
<dbReference type="OrthoDB" id="8749569at2759"/>
<evidence type="ECO:0000313" key="13">
    <source>
        <dbReference type="EMBL" id="GBP71640.1"/>
    </source>
</evidence>
<keyword evidence="2" id="KW-0479">Metal-binding</keyword>
<dbReference type="SMART" id="SM00355">
    <property type="entry name" value="ZnF_C2H2"/>
    <property type="match status" value="2"/>
</dbReference>
<dbReference type="FunFam" id="3.30.160.60:FF:000130">
    <property type="entry name" value="Spalt-like transcription factor 4"/>
    <property type="match status" value="1"/>
</dbReference>
<evidence type="ECO:0000256" key="7">
    <source>
        <dbReference type="ARBA" id="ARBA00023163"/>
    </source>
</evidence>
<dbReference type="GO" id="GO:0008270">
    <property type="term" value="F:zinc ion binding"/>
    <property type="evidence" value="ECO:0007669"/>
    <property type="project" value="UniProtKB-KW"/>
</dbReference>
<dbReference type="AlphaFoldDB" id="A0A4C1Y827"/>
<proteinExistence type="inferred from homology"/>
<name>A0A4C1Y827_EUMVA</name>
<keyword evidence="5" id="KW-0862">Zinc</keyword>
<gene>
    <name evidence="13" type="primary">SALL1</name>
    <name evidence="13" type="ORF">EVAR_53123_1</name>
</gene>
<dbReference type="STRING" id="151549.A0A4C1Y827"/>
<keyword evidence="3" id="KW-0677">Repeat</keyword>
<evidence type="ECO:0000256" key="11">
    <source>
        <dbReference type="SAM" id="MobiDB-lite"/>
    </source>
</evidence>
<keyword evidence="8" id="KW-0539">Nucleus</keyword>
<evidence type="ECO:0000256" key="1">
    <source>
        <dbReference type="ARBA" id="ARBA00004123"/>
    </source>
</evidence>
<dbReference type="InterPro" id="IPR013087">
    <property type="entry name" value="Znf_C2H2_type"/>
</dbReference>
<dbReference type="InterPro" id="IPR051565">
    <property type="entry name" value="Sal_C2H2-zinc-finger"/>
</dbReference>
<evidence type="ECO:0000259" key="12">
    <source>
        <dbReference type="PROSITE" id="PS50157"/>
    </source>
</evidence>
<comment type="subcellular location">
    <subcellularLocation>
        <location evidence="1">Nucleus</location>
    </subcellularLocation>
</comment>
<dbReference type="Gene3D" id="3.30.160.60">
    <property type="entry name" value="Classic Zinc Finger"/>
    <property type="match status" value="2"/>
</dbReference>
<evidence type="ECO:0000256" key="2">
    <source>
        <dbReference type="ARBA" id="ARBA00022723"/>
    </source>
</evidence>
<dbReference type="GO" id="GO:0000981">
    <property type="term" value="F:DNA-binding transcription factor activity, RNA polymerase II-specific"/>
    <property type="evidence" value="ECO:0007669"/>
    <property type="project" value="TreeGrafter"/>
</dbReference>
<dbReference type="PROSITE" id="PS50157">
    <property type="entry name" value="ZINC_FINGER_C2H2_2"/>
    <property type="match status" value="2"/>
</dbReference>
<reference evidence="13 14" key="1">
    <citation type="journal article" date="2019" name="Commun. Biol.">
        <title>The bagworm genome reveals a unique fibroin gene that provides high tensile strength.</title>
        <authorList>
            <person name="Kono N."/>
            <person name="Nakamura H."/>
            <person name="Ohtoshi R."/>
            <person name="Tomita M."/>
            <person name="Numata K."/>
            <person name="Arakawa K."/>
        </authorList>
    </citation>
    <scope>NUCLEOTIDE SEQUENCE [LARGE SCALE GENOMIC DNA]</scope>
</reference>
<dbReference type="EMBL" id="BGZK01001115">
    <property type="protein sequence ID" value="GBP71640.1"/>
    <property type="molecule type" value="Genomic_DNA"/>
</dbReference>
<dbReference type="PANTHER" id="PTHR23233">
    <property type="entry name" value="SAL-LIKE PROTEIN"/>
    <property type="match status" value="1"/>
</dbReference>
<dbReference type="PANTHER" id="PTHR23233:SF84">
    <property type="entry name" value="FI23031P1"/>
    <property type="match status" value="1"/>
</dbReference>
<keyword evidence="7" id="KW-0804">Transcription</keyword>
<dbReference type="Pfam" id="PF00096">
    <property type="entry name" value="zf-C2H2"/>
    <property type="match status" value="2"/>
</dbReference>
<keyword evidence="4 10" id="KW-0863">Zinc-finger</keyword>
<protein>
    <submittedName>
        <fullName evidence="13">Sal-like protein 1</fullName>
    </submittedName>
</protein>
<evidence type="ECO:0000256" key="3">
    <source>
        <dbReference type="ARBA" id="ARBA00022737"/>
    </source>
</evidence>
<evidence type="ECO:0000256" key="10">
    <source>
        <dbReference type="PROSITE-ProRule" id="PRU00042"/>
    </source>
</evidence>
<feature type="compositionally biased region" description="Basic residues" evidence="11">
    <location>
        <begin position="417"/>
        <end position="426"/>
    </location>
</feature>
<keyword evidence="14" id="KW-1185">Reference proteome</keyword>
<evidence type="ECO:0000256" key="9">
    <source>
        <dbReference type="ARBA" id="ARBA00038474"/>
    </source>
</evidence>
<dbReference type="PROSITE" id="PS00028">
    <property type="entry name" value="ZINC_FINGER_C2H2_1"/>
    <property type="match status" value="2"/>
</dbReference>
<dbReference type="InterPro" id="IPR036236">
    <property type="entry name" value="Znf_C2H2_sf"/>
</dbReference>
<dbReference type="FunFam" id="3.30.160.60:FF:001818">
    <property type="entry name" value="GDNF-inducible zinc finger protein 1 isoform X1"/>
    <property type="match status" value="1"/>
</dbReference>
<comment type="similarity">
    <text evidence="9">Belongs to the sal C2H2-type zinc-finger protein family.</text>
</comment>
<feature type="domain" description="C2H2-type" evidence="12">
    <location>
        <begin position="179"/>
        <end position="206"/>
    </location>
</feature>
<dbReference type="SUPFAM" id="SSF57667">
    <property type="entry name" value="beta-beta-alpha zinc fingers"/>
    <property type="match status" value="1"/>
</dbReference>
<evidence type="ECO:0000256" key="4">
    <source>
        <dbReference type="ARBA" id="ARBA00022771"/>
    </source>
</evidence>
<comment type="caution">
    <text evidence="13">The sequence shown here is derived from an EMBL/GenBank/DDBJ whole genome shotgun (WGS) entry which is preliminary data.</text>
</comment>
<feature type="region of interest" description="Disordered" evidence="11">
    <location>
        <begin position="93"/>
        <end position="178"/>
    </location>
</feature>
<dbReference type="GO" id="GO:0005634">
    <property type="term" value="C:nucleus"/>
    <property type="evidence" value="ECO:0007669"/>
    <property type="project" value="UniProtKB-SubCell"/>
</dbReference>
<dbReference type="GO" id="GO:0000978">
    <property type="term" value="F:RNA polymerase II cis-regulatory region sequence-specific DNA binding"/>
    <property type="evidence" value="ECO:0007669"/>
    <property type="project" value="TreeGrafter"/>
</dbReference>
<evidence type="ECO:0000256" key="8">
    <source>
        <dbReference type="ARBA" id="ARBA00023242"/>
    </source>
</evidence>
<feature type="compositionally biased region" description="Basic and acidic residues" evidence="11">
    <location>
        <begin position="117"/>
        <end position="137"/>
    </location>
</feature>
<feature type="region of interest" description="Disordered" evidence="11">
    <location>
        <begin position="351"/>
        <end position="442"/>
    </location>
</feature>
<sequence>MKGEAPKDFKNHIFHVCVSVGARVLMCRVFVVPEQWRRLPVPPARAPSARHCFGPLERLRLPGMSANHAHDYIRPFGVQGNMKQHMLTHKIRDMPPTFDKGNAGAAAAPGGGGPAAEEAREPSPERRASPDKPDLKRSPPAPPAPPLAHPPLPDLPPLPKRPTVGSTTPHPPPPASSKHLCGVCRKNFSSSSALQIHMRTHTGDKPFRCAVCQKAFTTKGNLKVHMGTHMWSGGASRRGRRMSLELPPRPLHEPHELLRRPDLFYPYLPAPFINGMQQKVCKFYDPFDSRRINEGLATSALPCAQNGPDGDETFTSLNEISVIQQSAGGNGIASKFPGLLGFGAFGGVRPGAASPPERLERPPSLDGTSAAADERERQAALRELAERSRLRDDDAYRGPGMAAHAGSTAQGSPPAHTHSHTPHHPHPLAPLAPPARTEGLTV</sequence>
<dbReference type="Proteomes" id="UP000299102">
    <property type="component" value="Unassembled WGS sequence"/>
</dbReference>